<evidence type="ECO:0008006" key="3">
    <source>
        <dbReference type="Google" id="ProtNLM"/>
    </source>
</evidence>
<dbReference type="PANTHER" id="PTHR10974:SF73">
    <property type="entry name" value="FI21235P1"/>
    <property type="match status" value="1"/>
</dbReference>
<dbReference type="InterPro" id="IPR004245">
    <property type="entry name" value="DUF229"/>
</dbReference>
<dbReference type="AlphaFoldDB" id="A0AAV2IBD6"/>
<organism evidence="1 2">
    <name type="scientific">Lymnaea stagnalis</name>
    <name type="common">Great pond snail</name>
    <name type="synonym">Helix stagnalis</name>
    <dbReference type="NCBI Taxonomy" id="6523"/>
    <lineage>
        <taxon>Eukaryota</taxon>
        <taxon>Metazoa</taxon>
        <taxon>Spiralia</taxon>
        <taxon>Lophotrochozoa</taxon>
        <taxon>Mollusca</taxon>
        <taxon>Gastropoda</taxon>
        <taxon>Heterobranchia</taxon>
        <taxon>Euthyneura</taxon>
        <taxon>Panpulmonata</taxon>
        <taxon>Hygrophila</taxon>
        <taxon>Lymnaeoidea</taxon>
        <taxon>Lymnaeidae</taxon>
        <taxon>Lymnaea</taxon>
    </lineage>
</organism>
<dbReference type="Proteomes" id="UP001497497">
    <property type="component" value="Unassembled WGS sequence"/>
</dbReference>
<dbReference type="InterPro" id="IPR017850">
    <property type="entry name" value="Alkaline_phosphatase_core_sf"/>
</dbReference>
<dbReference type="Pfam" id="PF02995">
    <property type="entry name" value="DUF229"/>
    <property type="match status" value="1"/>
</dbReference>
<comment type="caution">
    <text evidence="1">The sequence shown here is derived from an EMBL/GenBank/DDBJ whole genome shotgun (WGS) entry which is preliminary data.</text>
</comment>
<dbReference type="SUPFAM" id="SSF53649">
    <property type="entry name" value="Alkaline phosphatase-like"/>
    <property type="match status" value="1"/>
</dbReference>
<gene>
    <name evidence="1" type="ORF">GSLYS_00015496001</name>
</gene>
<dbReference type="Gene3D" id="3.40.720.10">
    <property type="entry name" value="Alkaline Phosphatase, subunit A"/>
    <property type="match status" value="1"/>
</dbReference>
<evidence type="ECO:0000313" key="2">
    <source>
        <dbReference type="Proteomes" id="UP001497497"/>
    </source>
</evidence>
<sequence length="661" mass="77587">MGKWCTIRWNMMRAKVALSLLSLWICVLLVFYAGRQKSVRNWSIVSWYSGHLEDSRLVIRQECIQPKLRVDDPIMKKSVKRLRPVTCKLREEEWVYVSNGTVRYSASALKKYSNFTCYYQSLLREGDYNISWAEPELEITDGYAMTSDFFRINCVTSTNKTFDSVFSGVAYTKERAERPEPPLPGGFEGMSIVIMGYDSMSRMSWLRRLVKTREYFYNNLGAIELESHNIVGDGTTAVMFPMLTGKFEWELPEARLKYPNATVMDQFPFLWHDMKKAGYLTSWCNAAPKTAPFNWRMLGFEEQPTDFYTRPFYMAFEQRVPKKLRNCLGSRTFSKLWLNYFHDIFMMYPHKRKFLFHFLVEMSHDDNNLITKMDDDIKSLIQELHTGGYLNNTLFILMGDHGARYSKVRSTYSGKLEERLPYFSFLFPQWFQAKYPQAIENLRTNTKRLTTPFDLYETFKDFLNFQGTGMGSVSNRGISLFKEVPLERSCEHAHIAPHWCACLAWKNVSMEDYGANRALRYTVDTINSYTASYRNECALLSVEKVTHAMKLETRTEVLKFLKTDDEGGIYNISFNAKNKNEMAMYQLTFYTTPGHGYFEVTVTHDLLRNQFSVNEKEISRINKYGDAPACILNKNRQIRQYCYCLSNIKSYWRLTTRYKYQ</sequence>
<dbReference type="GO" id="GO:0005615">
    <property type="term" value="C:extracellular space"/>
    <property type="evidence" value="ECO:0007669"/>
    <property type="project" value="TreeGrafter"/>
</dbReference>
<protein>
    <recommendedName>
        <fullName evidence="3">DUF229 domain containing protein</fullName>
    </recommendedName>
</protein>
<reference evidence="1 2" key="1">
    <citation type="submission" date="2024-04" db="EMBL/GenBank/DDBJ databases">
        <authorList>
            <consortium name="Genoscope - CEA"/>
            <person name="William W."/>
        </authorList>
    </citation>
    <scope>NUCLEOTIDE SEQUENCE [LARGE SCALE GENOMIC DNA]</scope>
</reference>
<name>A0AAV2IBD6_LYMST</name>
<proteinExistence type="predicted"/>
<dbReference type="PANTHER" id="PTHR10974">
    <property type="entry name" value="FI08016P-RELATED"/>
    <property type="match status" value="1"/>
</dbReference>
<accession>A0AAV2IBD6</accession>
<dbReference type="CDD" id="cd16021">
    <property type="entry name" value="ALP_like"/>
    <property type="match status" value="1"/>
</dbReference>
<keyword evidence="2" id="KW-1185">Reference proteome</keyword>
<evidence type="ECO:0000313" key="1">
    <source>
        <dbReference type="EMBL" id="CAL1541890.1"/>
    </source>
</evidence>
<dbReference type="EMBL" id="CAXITT010000457">
    <property type="protein sequence ID" value="CAL1541890.1"/>
    <property type="molecule type" value="Genomic_DNA"/>
</dbReference>
<dbReference type="FunFam" id="3.40.720.10:FF:000017">
    <property type="entry name" value="Predicted protein"/>
    <property type="match status" value="1"/>
</dbReference>